<dbReference type="SUPFAM" id="SSF52833">
    <property type="entry name" value="Thioredoxin-like"/>
    <property type="match status" value="1"/>
</dbReference>
<dbReference type="InterPro" id="IPR050047">
    <property type="entry name" value="DsbH"/>
</dbReference>
<dbReference type="Proteomes" id="UP000001260">
    <property type="component" value="Chromosome"/>
</dbReference>
<feature type="chain" id="PRO_5004203426" evidence="2">
    <location>
        <begin position="23"/>
        <end position="169"/>
    </location>
</feature>
<dbReference type="HOGENOM" id="CLU_090389_8_1_0"/>
<dbReference type="NCBIfam" id="NF043050">
    <property type="entry name" value="DisulfRedDsbH"/>
    <property type="match status" value="1"/>
</dbReference>
<dbReference type="InterPro" id="IPR013766">
    <property type="entry name" value="Thioredoxin_domain"/>
</dbReference>
<gene>
    <name evidence="4" type="primary">dsbD1</name>
    <name evidence="4" type="ordered locus">CF0173</name>
</gene>
<organism evidence="4 5">
    <name type="scientific">Chlamydia felis (strain Fe/C-56)</name>
    <name type="common">Chlamydophila felis</name>
    <dbReference type="NCBI Taxonomy" id="264202"/>
    <lineage>
        <taxon>Bacteria</taxon>
        <taxon>Pseudomonadati</taxon>
        <taxon>Chlamydiota</taxon>
        <taxon>Chlamydiia</taxon>
        <taxon>Chlamydiales</taxon>
        <taxon>Chlamydiaceae</taxon>
        <taxon>Chlamydia/Chlamydophila group</taxon>
        <taxon>Chlamydia</taxon>
    </lineage>
</organism>
<sequence>MKRWLQGSLIALCLLLTLPCCAAKKRSHYQKDFGKLKIQEVKASGVLWESYANAVEQSKKDKKYIGLFFTGSDWCIWCIKMQDQILNTPEFQQYAKDNLHMVELDFPQSNSQPEDVKQQNQALKSKYGVNGFPTLVFIDANGNEKVRMGFEYGGGDNYVKKIQAALHKK</sequence>
<keyword evidence="4" id="KW-0413">Isomerase</keyword>
<dbReference type="AlphaFoldDB" id="Q255U3"/>
<keyword evidence="1 2" id="KW-0732">Signal</keyword>
<evidence type="ECO:0000313" key="4">
    <source>
        <dbReference type="EMBL" id="BAE80945.1"/>
    </source>
</evidence>
<feature type="signal peptide" evidence="2">
    <location>
        <begin position="1"/>
        <end position="22"/>
    </location>
</feature>
<dbReference type="KEGG" id="cfe:CF0173"/>
<protein>
    <submittedName>
        <fullName evidence="4">Thioredoxin/thiol-disulfide isomerase</fullName>
    </submittedName>
</protein>
<reference evidence="4 5" key="1">
    <citation type="journal article" date="2006" name="DNA Res.">
        <title>Genome sequence of the cat pathogen, Chlamydophila felis.</title>
        <authorList>
            <person name="Azuma Y."/>
            <person name="Hirakawa H."/>
            <person name="Yamashita A."/>
            <person name="Cai Y."/>
            <person name="Rahman M.A."/>
            <person name="Suzuki H."/>
            <person name="Mitaku S."/>
            <person name="Toh H."/>
            <person name="Goto S."/>
            <person name="Murakami T."/>
            <person name="Sugi K."/>
            <person name="Hayashi H."/>
            <person name="Fukushi H."/>
            <person name="Hattori M."/>
            <person name="Kuhara S."/>
            <person name="Shirai M."/>
        </authorList>
    </citation>
    <scope>NUCLEOTIDE SEQUENCE [LARGE SCALE GENOMIC DNA]</scope>
    <source>
        <strain evidence="4 5">Fe/C-56</strain>
    </source>
</reference>
<dbReference type="GO" id="GO:0016853">
    <property type="term" value="F:isomerase activity"/>
    <property type="evidence" value="ECO:0007669"/>
    <property type="project" value="UniProtKB-KW"/>
</dbReference>
<evidence type="ECO:0000256" key="2">
    <source>
        <dbReference type="SAM" id="SignalP"/>
    </source>
</evidence>
<evidence type="ECO:0000313" key="5">
    <source>
        <dbReference type="Proteomes" id="UP000001260"/>
    </source>
</evidence>
<dbReference type="eggNOG" id="COG0526">
    <property type="taxonomic scope" value="Bacteria"/>
</dbReference>
<keyword evidence="5" id="KW-1185">Reference proteome</keyword>
<name>Q255U3_CHLFF</name>
<dbReference type="RefSeq" id="WP_011457730.1">
    <property type="nucleotide sequence ID" value="NC_007899.1"/>
</dbReference>
<evidence type="ECO:0000259" key="3">
    <source>
        <dbReference type="PROSITE" id="PS51352"/>
    </source>
</evidence>
<dbReference type="PANTHER" id="PTHR15337:SF11">
    <property type="entry name" value="THIOREDOXIN DOMAIN-CONTAINING PROTEIN"/>
    <property type="match status" value="1"/>
</dbReference>
<dbReference type="InterPro" id="IPR036249">
    <property type="entry name" value="Thioredoxin-like_sf"/>
</dbReference>
<accession>Q255U3</accession>
<dbReference type="PANTHER" id="PTHR15337">
    <property type="entry name" value="ANTERIOR GRADIENT PROTEIN-RELATED"/>
    <property type="match status" value="1"/>
</dbReference>
<dbReference type="InterPro" id="IPR012336">
    <property type="entry name" value="Thioredoxin-like_fold"/>
</dbReference>
<dbReference type="PROSITE" id="PS51352">
    <property type="entry name" value="THIOREDOXIN_2"/>
    <property type="match status" value="1"/>
</dbReference>
<dbReference type="Gene3D" id="3.40.30.10">
    <property type="entry name" value="Glutaredoxin"/>
    <property type="match status" value="1"/>
</dbReference>
<proteinExistence type="predicted"/>
<dbReference type="Pfam" id="PF13098">
    <property type="entry name" value="Thioredoxin_2"/>
    <property type="match status" value="1"/>
</dbReference>
<dbReference type="OrthoDB" id="9811036at2"/>
<dbReference type="InterPro" id="IPR051099">
    <property type="entry name" value="AGR/TXD"/>
</dbReference>
<dbReference type="STRING" id="264202.CF0173"/>
<dbReference type="EMBL" id="AP006861">
    <property type="protein sequence ID" value="BAE80945.1"/>
    <property type="molecule type" value="Genomic_DNA"/>
</dbReference>
<evidence type="ECO:0000256" key="1">
    <source>
        <dbReference type="ARBA" id="ARBA00022729"/>
    </source>
</evidence>
<feature type="domain" description="Thioredoxin" evidence="3">
    <location>
        <begin position="36"/>
        <end position="169"/>
    </location>
</feature>